<accession>A0A1W6SSN8</accession>
<dbReference type="InterPro" id="IPR007751">
    <property type="entry name" value="DUF676_lipase-like"/>
</dbReference>
<dbReference type="AlphaFoldDB" id="A0A1W6SSN8"/>
<keyword evidence="7" id="KW-1185">Reference proteome</keyword>
<dbReference type="Proteomes" id="UP000012179">
    <property type="component" value="Chromosome"/>
</dbReference>
<keyword evidence="4" id="KW-0472">Membrane</keyword>
<dbReference type="Gene3D" id="3.40.50.1820">
    <property type="entry name" value="alpha/beta hydrolase"/>
    <property type="match status" value="1"/>
</dbReference>
<organism evidence="6 7">
    <name type="scientific">Nitrosospira lacus</name>
    <dbReference type="NCBI Taxonomy" id="1288494"/>
    <lineage>
        <taxon>Bacteria</taxon>
        <taxon>Pseudomonadati</taxon>
        <taxon>Pseudomonadota</taxon>
        <taxon>Betaproteobacteria</taxon>
        <taxon>Nitrosomonadales</taxon>
        <taxon>Nitrosomonadaceae</taxon>
        <taxon>Nitrosospira</taxon>
    </lineage>
</organism>
<reference evidence="6 7" key="1">
    <citation type="journal article" date="2015" name="Int. J. Syst. Evol. Microbiol.">
        <title>Nitrosospira lacus sp. nov., a psychrotolerant, ammonia-oxidizing bacterium from sandy lake sediment.</title>
        <authorList>
            <person name="Urakawa H."/>
            <person name="Garcia J.C."/>
            <person name="Nielsen J.L."/>
            <person name="Le V.Q."/>
            <person name="Kozlowski J.A."/>
            <person name="Stein L.Y."/>
            <person name="Lim C.K."/>
            <person name="Pommerening-Roser A."/>
            <person name="Martens-Habbena W."/>
            <person name="Stahl D.A."/>
            <person name="Klotz M.G."/>
        </authorList>
    </citation>
    <scope>NUCLEOTIDE SEQUENCE [LARGE SCALE GENOMIC DNA]</scope>
    <source>
        <strain evidence="6 7">APG3</strain>
    </source>
</reference>
<dbReference type="SUPFAM" id="SSF53474">
    <property type="entry name" value="alpha/beta-Hydrolases"/>
    <property type="match status" value="1"/>
</dbReference>
<dbReference type="Gene3D" id="3.40.50.300">
    <property type="entry name" value="P-loop containing nucleotide triphosphate hydrolases"/>
    <property type="match status" value="1"/>
</dbReference>
<sequence length="445" mass="49568">MSLTNRFPDRDSTKATVNVVFVHGLGGDELDTWTDKSSTDGFWPKWLGADFPNLGIWTLGYAANATKWTQDTMLLADQGISILNELYVNDLDKKPLIFIAHSLGGIIVKEFLHQAVSLGDTTFKPIADNTRGIVFIATPHLGSIGGNLLAMADHFLRTNETAKALALHNDQLRDIHQFFKGYLKDHPKVDCLSFSETCPVAAEIFGLKFRGGIIVDPTSADPQTNRTCVPIQADHISICKPRSREDSLYKSIKKFIQEYLGKPGEAFKVPIIRGPDFIDSNDVLKQLKSNFNSLGSQGCLIVLTGADGIGKTRIALEYSHGHKKDYRGGTCWINAESKETIAGDFFEMAKKLKLCNPTDRNEPQVTGMLVTWLEEQVDPWLLIFDHAEDYMSLGGYLPRGPHHVLITSHNDIWEPPAIVQPVLKLRRPDSIKLLTTLSPLERRTC</sequence>
<dbReference type="KEGG" id="nlc:EBAPG3_014045"/>
<evidence type="ECO:0000259" key="5">
    <source>
        <dbReference type="Pfam" id="PF05057"/>
    </source>
</evidence>
<dbReference type="SUPFAM" id="SSF52540">
    <property type="entry name" value="P-loop containing nucleoside triphosphate hydrolases"/>
    <property type="match status" value="1"/>
</dbReference>
<dbReference type="PANTHER" id="PTHR48182">
    <property type="entry name" value="PROTEIN SERAC1"/>
    <property type="match status" value="1"/>
</dbReference>
<dbReference type="InterPro" id="IPR052374">
    <property type="entry name" value="SERAC1"/>
</dbReference>
<evidence type="ECO:0000256" key="2">
    <source>
        <dbReference type="ARBA" id="ARBA00004370"/>
    </source>
</evidence>
<dbReference type="Pfam" id="PF05057">
    <property type="entry name" value="DUF676"/>
    <property type="match status" value="1"/>
</dbReference>
<feature type="domain" description="DUF676" evidence="5">
    <location>
        <begin position="19"/>
        <end position="149"/>
    </location>
</feature>
<dbReference type="PANTHER" id="PTHR48182:SF2">
    <property type="entry name" value="PROTEIN SERAC1"/>
    <property type="match status" value="1"/>
</dbReference>
<comment type="subcellular location">
    <subcellularLocation>
        <location evidence="1">Endoplasmic reticulum</location>
    </subcellularLocation>
    <subcellularLocation>
        <location evidence="2">Membrane</location>
    </subcellularLocation>
</comment>
<dbReference type="GO" id="GO:0016020">
    <property type="term" value="C:membrane"/>
    <property type="evidence" value="ECO:0007669"/>
    <property type="project" value="UniProtKB-SubCell"/>
</dbReference>
<name>A0A1W6SSN8_9PROT</name>
<keyword evidence="3" id="KW-0256">Endoplasmic reticulum</keyword>
<dbReference type="InterPro" id="IPR027417">
    <property type="entry name" value="P-loop_NTPase"/>
</dbReference>
<protein>
    <recommendedName>
        <fullName evidence="5">DUF676 domain-containing protein</fullName>
    </recommendedName>
</protein>
<evidence type="ECO:0000256" key="1">
    <source>
        <dbReference type="ARBA" id="ARBA00004240"/>
    </source>
</evidence>
<evidence type="ECO:0000256" key="4">
    <source>
        <dbReference type="ARBA" id="ARBA00023136"/>
    </source>
</evidence>
<dbReference type="InterPro" id="IPR029058">
    <property type="entry name" value="AB_hydrolase_fold"/>
</dbReference>
<dbReference type="eggNOG" id="COG1075">
    <property type="taxonomic scope" value="Bacteria"/>
</dbReference>
<dbReference type="OrthoDB" id="9782972at2"/>
<dbReference type="eggNOG" id="COG1672">
    <property type="taxonomic scope" value="Bacteria"/>
</dbReference>
<evidence type="ECO:0000313" key="6">
    <source>
        <dbReference type="EMBL" id="ARO88799.1"/>
    </source>
</evidence>
<evidence type="ECO:0000256" key="3">
    <source>
        <dbReference type="ARBA" id="ARBA00022824"/>
    </source>
</evidence>
<gene>
    <name evidence="6" type="ORF">EBAPG3_014045</name>
</gene>
<proteinExistence type="predicted"/>
<evidence type="ECO:0000313" key="7">
    <source>
        <dbReference type="Proteomes" id="UP000012179"/>
    </source>
</evidence>
<dbReference type="EMBL" id="CP021106">
    <property type="protein sequence ID" value="ARO88799.1"/>
    <property type="molecule type" value="Genomic_DNA"/>
</dbReference>
<dbReference type="RefSeq" id="WP_004173967.1">
    <property type="nucleotide sequence ID" value="NZ_CP021106.3"/>
</dbReference>